<proteinExistence type="inferred from homology"/>
<keyword evidence="4" id="KW-0238">DNA-binding</keyword>
<comment type="similarity">
    <text evidence="2">Belongs to the transposase mutator family.</text>
</comment>
<dbReference type="GO" id="GO:0006313">
    <property type="term" value="P:DNA transposition"/>
    <property type="evidence" value="ECO:0007669"/>
    <property type="project" value="InterPro"/>
</dbReference>
<sequence length="61" mass="7015">MNHFTTELVEALVKKQGITEVFRSHLETAINSLLQTELTEFLDYKKYDRIGFHSGNSRSGI</sequence>
<name>I8AFS9_9BACL</name>
<comment type="caution">
    <text evidence="6">The sequence shown here is derived from an EMBL/GenBank/DDBJ whole genome shotgun (WGS) entry which is preliminary data.</text>
</comment>
<dbReference type="GO" id="GO:0004803">
    <property type="term" value="F:transposase activity"/>
    <property type="evidence" value="ECO:0007669"/>
    <property type="project" value="InterPro"/>
</dbReference>
<evidence type="ECO:0000256" key="5">
    <source>
        <dbReference type="ARBA" id="ARBA00023172"/>
    </source>
</evidence>
<evidence type="ECO:0000256" key="4">
    <source>
        <dbReference type="ARBA" id="ARBA00023125"/>
    </source>
</evidence>
<dbReference type="Pfam" id="PF00872">
    <property type="entry name" value="Transposase_mut"/>
    <property type="match status" value="1"/>
</dbReference>
<keyword evidence="3" id="KW-0815">Transposition</keyword>
<dbReference type="GO" id="GO:0003677">
    <property type="term" value="F:DNA binding"/>
    <property type="evidence" value="ECO:0007669"/>
    <property type="project" value="UniProtKB-KW"/>
</dbReference>
<dbReference type="EMBL" id="AKKV01000032">
    <property type="protein sequence ID" value="EIT84457.1"/>
    <property type="molecule type" value="Genomic_DNA"/>
</dbReference>
<protein>
    <submittedName>
        <fullName evidence="6">Transposase</fullName>
    </submittedName>
</protein>
<evidence type="ECO:0000313" key="7">
    <source>
        <dbReference type="Proteomes" id="UP000004080"/>
    </source>
</evidence>
<accession>I8AFS9</accession>
<comment type="function">
    <text evidence="1">Required for the transposition of the insertion element.</text>
</comment>
<dbReference type="AlphaFoldDB" id="I8AFS9"/>
<evidence type="ECO:0000256" key="1">
    <source>
        <dbReference type="ARBA" id="ARBA00002190"/>
    </source>
</evidence>
<dbReference type="eggNOG" id="COG3328">
    <property type="taxonomic scope" value="Bacteria"/>
</dbReference>
<dbReference type="PATRIC" id="fig|1196324.3.peg.3084"/>
<dbReference type="Proteomes" id="UP000004080">
    <property type="component" value="Unassembled WGS sequence"/>
</dbReference>
<dbReference type="InterPro" id="IPR001207">
    <property type="entry name" value="Transposase_mutator"/>
</dbReference>
<keyword evidence="5" id="KW-0233">DNA recombination</keyword>
<reference evidence="6 7" key="1">
    <citation type="journal article" date="2012" name="J. Bacteriol.">
        <title>Genome of Bacillus macauensis ZFHKF-1, a Long-Chain-Forming Bacterium.</title>
        <authorList>
            <person name="Cai L."/>
            <person name="Zhang T."/>
        </authorList>
    </citation>
    <scope>NUCLEOTIDE SEQUENCE [LARGE SCALE GENOMIC DNA]</scope>
    <source>
        <strain evidence="6 7">ZFHKF-1</strain>
    </source>
</reference>
<gene>
    <name evidence="6" type="ORF">A374_15067</name>
</gene>
<organism evidence="6 7">
    <name type="scientific">Fictibacillus macauensis ZFHKF-1</name>
    <dbReference type="NCBI Taxonomy" id="1196324"/>
    <lineage>
        <taxon>Bacteria</taxon>
        <taxon>Bacillati</taxon>
        <taxon>Bacillota</taxon>
        <taxon>Bacilli</taxon>
        <taxon>Bacillales</taxon>
        <taxon>Fictibacillaceae</taxon>
        <taxon>Fictibacillus</taxon>
    </lineage>
</organism>
<evidence type="ECO:0000313" key="6">
    <source>
        <dbReference type="EMBL" id="EIT84457.1"/>
    </source>
</evidence>
<evidence type="ECO:0000256" key="3">
    <source>
        <dbReference type="ARBA" id="ARBA00022578"/>
    </source>
</evidence>
<evidence type="ECO:0000256" key="2">
    <source>
        <dbReference type="ARBA" id="ARBA00010961"/>
    </source>
</evidence>
<keyword evidence="7" id="KW-1185">Reference proteome</keyword>